<dbReference type="PANTHER" id="PTHR11236:SF50">
    <property type="entry name" value="AMINODEOXYCHORISMATE SYNTHASE COMPONENT 1"/>
    <property type="match status" value="1"/>
</dbReference>
<evidence type="ECO:0000259" key="1">
    <source>
        <dbReference type="Pfam" id="PF00425"/>
    </source>
</evidence>
<dbReference type="NCBIfam" id="NF005698">
    <property type="entry name" value="PRK07508.1"/>
    <property type="match status" value="1"/>
</dbReference>
<reference evidence="2 3" key="1">
    <citation type="submission" date="2019-12" db="EMBL/GenBank/DDBJ databases">
        <title>Complete Genome Sequence of a Quorum-Sensing Bacterium,Rhodobacteraceae bacterium C31, Isolated from a marine microalgae symbiotic bacteria.</title>
        <authorList>
            <person name="Zhang Y."/>
        </authorList>
    </citation>
    <scope>NUCLEOTIDE SEQUENCE [LARGE SCALE GENOMIC DNA]</scope>
    <source>
        <strain evidence="2 3">C31</strain>
        <plasmid evidence="2 3">p-SCP4</plasmid>
    </source>
</reference>
<dbReference type="EC" id="2.6.1.85" evidence="2"/>
<dbReference type="GO" id="GO:0046820">
    <property type="term" value="F:4-amino-4-deoxychorismate synthase activity"/>
    <property type="evidence" value="ECO:0007669"/>
    <property type="project" value="UniProtKB-EC"/>
</dbReference>
<sequence length="393" mass="43125">MTPTDAGSRDGIARIVLRDDLAGTEMRFAAPGEVIRADHADEVPEALDRIERARAAGKWCAGYVSYEAGYALEPALQDHMPDGRRVPLVLMGVFDAPETGPVRARREGAPALTDFRPGWSFDDYAPRFQQVHQHLRAGDCYQANLTFPVTARWQGDPAALFDAMTHRQPVRYAALVELGGPVILSRSPELFFEVGEDGWIETHPMKGTIKRGATPEEDAALAECLRNDEKNQAENLMIVDLLRNDISRICELGSLSVPELFRIESYPTVHQLVSRIRARLRPGLTVTDIFAALFPCGSITGAPKIRAMQILRGLEPRPRDIYCGAIGFVSPTGRMRFNVAIRTLSLYEDGEAVFNVGGGVVYDSEVASEYAECLLKARFAAGSALEPQPSSAP</sequence>
<protein>
    <submittedName>
        <fullName evidence="2">Aminodeoxychorismate synthase component I</fullName>
        <ecNumber evidence="2">2.6.1.85</ecNumber>
    </submittedName>
</protein>
<dbReference type="Pfam" id="PF00425">
    <property type="entry name" value="Chorismate_bind"/>
    <property type="match status" value="1"/>
</dbReference>
<dbReference type="InterPro" id="IPR019999">
    <property type="entry name" value="Anth_synth_I-like"/>
</dbReference>
<evidence type="ECO:0000313" key="2">
    <source>
        <dbReference type="EMBL" id="QRF68983.1"/>
    </source>
</evidence>
<dbReference type="Gene3D" id="3.60.120.10">
    <property type="entry name" value="Anthranilate synthase"/>
    <property type="match status" value="1"/>
</dbReference>
<geneLocation type="plasmid" evidence="2 3">
    <name>p-SCP4</name>
</geneLocation>
<feature type="domain" description="Chorismate-utilising enzyme C-terminal" evidence="1">
    <location>
        <begin position="121"/>
        <end position="376"/>
    </location>
</feature>
<dbReference type="Proteomes" id="UP000596387">
    <property type="component" value="Plasmid p-SCP4"/>
</dbReference>
<dbReference type="RefSeq" id="WP_023852003.1">
    <property type="nucleotide sequence ID" value="NZ_CP047170.1"/>
</dbReference>
<dbReference type="PANTHER" id="PTHR11236">
    <property type="entry name" value="AMINOBENZOATE/ANTHRANILATE SYNTHASE"/>
    <property type="match status" value="1"/>
</dbReference>
<dbReference type="PRINTS" id="PR00095">
    <property type="entry name" value="ANTSNTHASEI"/>
</dbReference>
<keyword evidence="2" id="KW-0614">Plasmid</keyword>
<accession>A0ABX7FF36</accession>
<keyword evidence="2" id="KW-0808">Transferase</keyword>
<gene>
    <name evidence="2" type="ORF">GQA70_21690</name>
</gene>
<dbReference type="SUPFAM" id="SSF56322">
    <property type="entry name" value="ADC synthase"/>
    <property type="match status" value="1"/>
</dbReference>
<name>A0ABX7FF36_9RHOB</name>
<dbReference type="EMBL" id="CP047170">
    <property type="protein sequence ID" value="QRF68983.1"/>
    <property type="molecule type" value="Genomic_DNA"/>
</dbReference>
<dbReference type="InterPro" id="IPR005801">
    <property type="entry name" value="ADC_synthase"/>
</dbReference>
<dbReference type="NCBIfam" id="TIGR00553">
    <property type="entry name" value="pabB"/>
    <property type="match status" value="1"/>
</dbReference>
<evidence type="ECO:0000313" key="3">
    <source>
        <dbReference type="Proteomes" id="UP000596387"/>
    </source>
</evidence>
<keyword evidence="3" id="KW-1185">Reference proteome</keyword>
<dbReference type="InterPro" id="IPR005802">
    <property type="entry name" value="ADC_synth_comp_1"/>
</dbReference>
<dbReference type="InterPro" id="IPR015890">
    <property type="entry name" value="Chorismate_C"/>
</dbReference>
<keyword evidence="2" id="KW-0032">Aminotransferase</keyword>
<organism evidence="2 3">
    <name type="scientific">Ponticoccus alexandrii</name>
    <dbReference type="NCBI Taxonomy" id="1943633"/>
    <lineage>
        <taxon>Bacteria</taxon>
        <taxon>Pseudomonadati</taxon>
        <taxon>Pseudomonadota</taxon>
        <taxon>Alphaproteobacteria</taxon>
        <taxon>Rhodobacterales</taxon>
        <taxon>Roseobacteraceae</taxon>
        <taxon>Ponticoccus</taxon>
    </lineage>
</organism>
<proteinExistence type="predicted"/>